<dbReference type="Proteomes" id="UP001628078">
    <property type="component" value="Unassembled WGS sequence"/>
</dbReference>
<reference evidence="1 2" key="1">
    <citation type="submission" date="2022-03" db="EMBL/GenBank/DDBJ databases">
        <title>Draft genome sequence of Furfurilactobacillus curtus JCM 31185.</title>
        <authorList>
            <person name="Suzuki S."/>
            <person name="Endo A."/>
            <person name="Kajikawa A."/>
        </authorList>
    </citation>
    <scope>NUCLEOTIDE SEQUENCE [LARGE SCALE GENOMIC DNA]</scope>
    <source>
        <strain evidence="1 2">JCM 31185</strain>
    </source>
</reference>
<protein>
    <submittedName>
        <fullName evidence="1">Uncharacterized protein</fullName>
    </submittedName>
</protein>
<evidence type="ECO:0000313" key="1">
    <source>
        <dbReference type="EMBL" id="GKT06595.1"/>
    </source>
</evidence>
<comment type="caution">
    <text evidence="1">The sequence shown here is derived from an EMBL/GenBank/DDBJ whole genome shotgun (WGS) entry which is preliminary data.</text>
</comment>
<name>A0ABQ5JQS1_9LACO</name>
<accession>A0ABQ5JQS1</accession>
<proteinExistence type="predicted"/>
<organism evidence="1 2">
    <name type="scientific">Furfurilactobacillus curtus</name>
    <dbReference type="NCBI Taxonomy" id="1746200"/>
    <lineage>
        <taxon>Bacteria</taxon>
        <taxon>Bacillati</taxon>
        <taxon>Bacillota</taxon>
        <taxon>Bacilli</taxon>
        <taxon>Lactobacillales</taxon>
        <taxon>Lactobacillaceae</taxon>
        <taxon>Furfurilactobacillus</taxon>
    </lineage>
</organism>
<sequence length="59" mass="6922">MKQWIINVNDDDAQLINWLYTLQASDQSQALIYDDLTDYSKELMALLEAARENNRMSLQ</sequence>
<evidence type="ECO:0000313" key="2">
    <source>
        <dbReference type="Proteomes" id="UP001628078"/>
    </source>
</evidence>
<dbReference type="EMBL" id="BQXO01000007">
    <property type="protein sequence ID" value="GKT06595.1"/>
    <property type="molecule type" value="Genomic_DNA"/>
</dbReference>
<keyword evidence="2" id="KW-1185">Reference proteome</keyword>
<dbReference type="RefSeq" id="WP_407884873.1">
    <property type="nucleotide sequence ID" value="NZ_BQXO01000007.1"/>
</dbReference>
<gene>
    <name evidence="1" type="ORF">JCM31185_18820</name>
</gene>